<dbReference type="SMART" id="SM00320">
    <property type="entry name" value="WD40"/>
    <property type="match status" value="2"/>
</dbReference>
<dbReference type="PROSITE" id="PS50294">
    <property type="entry name" value="WD_REPEATS_REGION"/>
    <property type="match status" value="1"/>
</dbReference>
<dbReference type="AlphaFoldDB" id="A0A4C1X7Q0"/>
<evidence type="ECO:0000256" key="3">
    <source>
        <dbReference type="PROSITE-ProRule" id="PRU00221"/>
    </source>
</evidence>
<dbReference type="Proteomes" id="UP000299102">
    <property type="component" value="Unassembled WGS sequence"/>
</dbReference>
<evidence type="ECO:0000256" key="4">
    <source>
        <dbReference type="SAM" id="MobiDB-lite"/>
    </source>
</evidence>
<evidence type="ECO:0000256" key="2">
    <source>
        <dbReference type="ARBA" id="ARBA00022737"/>
    </source>
</evidence>
<dbReference type="EMBL" id="BGZK01000771">
    <property type="protein sequence ID" value="GBP59811.1"/>
    <property type="molecule type" value="Genomic_DNA"/>
</dbReference>
<reference evidence="5 6" key="1">
    <citation type="journal article" date="2019" name="Commun. Biol.">
        <title>The bagworm genome reveals a unique fibroin gene that provides high tensile strength.</title>
        <authorList>
            <person name="Kono N."/>
            <person name="Nakamura H."/>
            <person name="Ohtoshi R."/>
            <person name="Tomita M."/>
            <person name="Numata K."/>
            <person name="Arakawa K."/>
        </authorList>
    </citation>
    <scope>NUCLEOTIDE SEQUENCE [LARGE SCALE GENOMIC DNA]</scope>
</reference>
<dbReference type="OrthoDB" id="7039484at2759"/>
<proteinExistence type="predicted"/>
<dbReference type="SUPFAM" id="SSF50978">
    <property type="entry name" value="WD40 repeat-like"/>
    <property type="match status" value="1"/>
</dbReference>
<keyword evidence="1 3" id="KW-0853">WD repeat</keyword>
<protein>
    <submittedName>
        <fullName evidence="5">Uncharacterized protein</fullName>
    </submittedName>
</protein>
<dbReference type="STRING" id="151549.A0A4C1X7Q0"/>
<dbReference type="InterPro" id="IPR015943">
    <property type="entry name" value="WD40/YVTN_repeat-like_dom_sf"/>
</dbReference>
<dbReference type="PANTHER" id="PTHR13743">
    <property type="entry name" value="BEIGE/BEACH-RELATED"/>
    <property type="match status" value="1"/>
</dbReference>
<evidence type="ECO:0000313" key="5">
    <source>
        <dbReference type="EMBL" id="GBP59811.1"/>
    </source>
</evidence>
<evidence type="ECO:0000313" key="6">
    <source>
        <dbReference type="Proteomes" id="UP000299102"/>
    </source>
</evidence>
<gene>
    <name evidence="5" type="ORF">EVAR_30080_1</name>
</gene>
<feature type="region of interest" description="Disordered" evidence="4">
    <location>
        <begin position="216"/>
        <end position="235"/>
    </location>
</feature>
<dbReference type="Gene3D" id="2.130.10.10">
    <property type="entry name" value="YVTN repeat-like/Quinoprotein amine dehydrogenase"/>
    <property type="match status" value="1"/>
</dbReference>
<keyword evidence="6" id="KW-1185">Reference proteome</keyword>
<feature type="compositionally biased region" description="Pro residues" evidence="4">
    <location>
        <begin position="222"/>
        <end position="231"/>
    </location>
</feature>
<accession>A0A4C1X7Q0</accession>
<dbReference type="InterPro" id="IPR001680">
    <property type="entry name" value="WD40_rpt"/>
</dbReference>
<sequence length="341" mass="37760">MWLSPCAGHSGRVLCMCVTRESQYLVTGSEDTSVIVWDLHTLAIKIKILYGADDIKFGIGIQPPLTFDVCLRSEHIAPVLCVAAVVSRSLVISGGEDSAVILTSLLDGAPKLSKIASYYVEYKFPGIQRPRAARVECARAASGVVVSFRLGASVSLHFKITFLISCKCQQLRRRPPRPAPARPPRRKYNDSTFTTAVLHSLETQYTRIYRVIGGARSRLGAPHPPGAPRPAPRARDSPFRYKELAISPKALDCVNHETLIRKLHHYGVTSRALDLLASYLTNTVKVDDNDMRPSGYVVRMGVPQGSIIVLHSLMPVETEIGIGKRNTYTEHWPWRTAYVTK</sequence>
<dbReference type="InterPro" id="IPR036322">
    <property type="entry name" value="WD40_repeat_dom_sf"/>
</dbReference>
<dbReference type="InterPro" id="IPR019775">
    <property type="entry name" value="WD40_repeat_CS"/>
</dbReference>
<comment type="caution">
    <text evidence="5">The sequence shown here is derived from an EMBL/GenBank/DDBJ whole genome shotgun (WGS) entry which is preliminary data.</text>
</comment>
<dbReference type="Pfam" id="PF00400">
    <property type="entry name" value="WD40"/>
    <property type="match status" value="1"/>
</dbReference>
<organism evidence="5 6">
    <name type="scientific">Eumeta variegata</name>
    <name type="common">Bagworm moth</name>
    <name type="synonym">Eumeta japonica</name>
    <dbReference type="NCBI Taxonomy" id="151549"/>
    <lineage>
        <taxon>Eukaryota</taxon>
        <taxon>Metazoa</taxon>
        <taxon>Ecdysozoa</taxon>
        <taxon>Arthropoda</taxon>
        <taxon>Hexapoda</taxon>
        <taxon>Insecta</taxon>
        <taxon>Pterygota</taxon>
        <taxon>Neoptera</taxon>
        <taxon>Endopterygota</taxon>
        <taxon>Lepidoptera</taxon>
        <taxon>Glossata</taxon>
        <taxon>Ditrysia</taxon>
        <taxon>Tineoidea</taxon>
        <taxon>Psychidae</taxon>
        <taxon>Oiketicinae</taxon>
        <taxon>Eumeta</taxon>
    </lineage>
</organism>
<name>A0A4C1X7Q0_EUMVA</name>
<dbReference type="PROSITE" id="PS50082">
    <property type="entry name" value="WD_REPEATS_2"/>
    <property type="match status" value="1"/>
</dbReference>
<keyword evidence="2" id="KW-0677">Repeat</keyword>
<dbReference type="PROSITE" id="PS00678">
    <property type="entry name" value="WD_REPEATS_1"/>
    <property type="match status" value="1"/>
</dbReference>
<evidence type="ECO:0000256" key="1">
    <source>
        <dbReference type="ARBA" id="ARBA00022574"/>
    </source>
</evidence>
<feature type="repeat" description="WD" evidence="3">
    <location>
        <begin position="6"/>
        <end position="41"/>
    </location>
</feature>
<dbReference type="InterPro" id="IPR050865">
    <property type="entry name" value="BEACH_Domain"/>
</dbReference>